<dbReference type="STRING" id="39490.ERS852448_01620"/>
<dbReference type="Gene3D" id="1.10.1330.10">
    <property type="entry name" value="Dockerin domain"/>
    <property type="match status" value="1"/>
</dbReference>
<dbReference type="SMART" id="SM00635">
    <property type="entry name" value="BID_2"/>
    <property type="match status" value="1"/>
</dbReference>
<dbReference type="GO" id="GO:0000272">
    <property type="term" value="P:polysaccharide catabolic process"/>
    <property type="evidence" value="ECO:0007669"/>
    <property type="project" value="InterPro"/>
</dbReference>
<dbReference type="AlphaFoldDB" id="A0A173TNT9"/>
<dbReference type="SUPFAM" id="SSF50998">
    <property type="entry name" value="Quinoprotein alcohol dehydrogenase-like"/>
    <property type="match status" value="1"/>
</dbReference>
<name>A0A173TNT9_EUBRA</name>
<dbReference type="PROSITE" id="PS51766">
    <property type="entry name" value="DOCKERIN"/>
    <property type="match status" value="1"/>
</dbReference>
<dbReference type="Pfam" id="PF13360">
    <property type="entry name" value="PQQ_2"/>
    <property type="match status" value="1"/>
</dbReference>
<dbReference type="SUPFAM" id="SSF63446">
    <property type="entry name" value="Type I dockerin domain"/>
    <property type="match status" value="1"/>
</dbReference>
<evidence type="ECO:0000256" key="1">
    <source>
        <dbReference type="SAM" id="SignalP"/>
    </source>
</evidence>
<organism evidence="3 4">
    <name type="scientific">Eubacterium ramulus</name>
    <dbReference type="NCBI Taxonomy" id="39490"/>
    <lineage>
        <taxon>Bacteria</taxon>
        <taxon>Bacillati</taxon>
        <taxon>Bacillota</taxon>
        <taxon>Clostridia</taxon>
        <taxon>Eubacteriales</taxon>
        <taxon>Eubacteriaceae</taxon>
        <taxon>Eubacterium</taxon>
    </lineage>
</organism>
<dbReference type="InterPro" id="IPR015943">
    <property type="entry name" value="WD40/YVTN_repeat-like_dom_sf"/>
</dbReference>
<evidence type="ECO:0000259" key="2">
    <source>
        <dbReference type="PROSITE" id="PS51766"/>
    </source>
</evidence>
<dbReference type="Pfam" id="PF00404">
    <property type="entry name" value="Dockerin_1"/>
    <property type="match status" value="1"/>
</dbReference>
<dbReference type="InterPro" id="IPR025883">
    <property type="entry name" value="Cadherin-like_domain"/>
</dbReference>
<dbReference type="GeneID" id="97391585"/>
<evidence type="ECO:0000313" key="3">
    <source>
        <dbReference type="EMBL" id="CUN04532.1"/>
    </source>
</evidence>
<dbReference type="InterPro" id="IPR003343">
    <property type="entry name" value="Big_2"/>
</dbReference>
<dbReference type="InterPro" id="IPR011047">
    <property type="entry name" value="Quinoprotein_ADH-like_sf"/>
</dbReference>
<dbReference type="Gene3D" id="2.130.10.10">
    <property type="entry name" value="YVTN repeat-like/Quinoprotein amine dehydrogenase"/>
    <property type="match status" value="1"/>
</dbReference>
<proteinExistence type="predicted"/>
<dbReference type="Pfam" id="PF12733">
    <property type="entry name" value="Cadherin-like"/>
    <property type="match status" value="1"/>
</dbReference>
<dbReference type="EMBL" id="CYYA01000009">
    <property type="protein sequence ID" value="CUN04532.1"/>
    <property type="molecule type" value="Genomic_DNA"/>
</dbReference>
<feature type="chain" id="PRO_5008012469" evidence="1">
    <location>
        <begin position="33"/>
        <end position="1232"/>
    </location>
</feature>
<reference evidence="3 4" key="1">
    <citation type="submission" date="2015-09" db="EMBL/GenBank/DDBJ databases">
        <authorList>
            <consortium name="Pathogen Informatics"/>
        </authorList>
    </citation>
    <scope>NUCLEOTIDE SEQUENCE [LARGE SCALE GENOMIC DNA]</scope>
    <source>
        <strain evidence="3 4">2789STDY5608891</strain>
    </source>
</reference>
<dbReference type="InterPro" id="IPR002372">
    <property type="entry name" value="PQQ_rpt_dom"/>
</dbReference>
<dbReference type="PANTHER" id="PTHR34512">
    <property type="entry name" value="CELL SURFACE PROTEIN"/>
    <property type="match status" value="1"/>
</dbReference>
<sequence length="1232" mass="134766">MTGRQKKTTKRLAWLLTLFLVISAILPQPMQAAVSSQTGQVVMEGIRLSKTSLVMKTGESKTLTVSFLPENTTEQPDVIWSSDDTDVVQVTQDGKTATVTAPEGEGGTAVITVKVGTYTATCRVLVTVQEPMLESMVFMQNSSGSNRYELTEATEGVREYTLRVPESTNVVFVRPQLRDDAQNAQITARFTDVTSGQEVAVNLPSDEVTSLTSASTGRLLKAYNIEPKDLVIEVKDGDYQEDYHIQVVRGTYLGGFTLTDDQGTKLPYTPAFDKRTFQYSLHVPSSRKQIHLSMTGAEKTSTCLTVNGEAAEDGAYTVDIADRTDGQIRLVLQAGDGTLSSPYEYVVTVYVDEICYVSVHTEPADAVVSIYDADKVKIDPKNGTFELIKGAAYSYTISAPGYQSQSGTFKVKDSETKQITLKKGSDSQQEQLNAEWGSYWKTEDNQNILEAQTPESLSGAEVKWKKQYGTYGDYTNSISDGILVEQYICSFQGQYLYYLDRNTGETVKSVKMRGKGNSAFTKPLYADGMIFVPLVNGRIQAFRAKDLESLWLYTDVIGGNTATALRYDSGYLYAGFADGNLVCLNAADENVDQKDEDKTPIWRKYDSGGYYRSGVYTGETYLYACGRSGSLYCLNKKTGETVQTIALSTELGAPSSAISYASGSIYFSTENGYVCAYPLTEDGLPDTEHAQQIRLDDTICGTPLIYQGRLYVGSAGKDSYGTIHSPYHLNVVDIGKDGTLSLAYQMNVSGFPKGSGTLTTAYEEQTGYVYVYFTTDSTNGSIYLLKDKAGLTSPGEGSGLLYQQSEVYGNGSGTVLADKNGNLYVRYESGWMYAIKSSSLYLENVIISDGNAVVDDGGAFDGQAENHTVILDAGTSEVTMKFEVSDGTLVTVNGKEGAEQKIRLVDGKAELSVMLGREGQTRTYRFSIHTKSSDTSLSQLQVSFSTIVNVFEMEMEPAFQPDITEYNSSLFGSGKDREPYYIWPVAADSKATVKVTAVYGVDGVRSGQEITPATAAFDDQIRARYKVRPLSETDPARICITVTAEDGVTTRSYYINLYRNNDWPEFTIDRENVTNRTADSVTLRIHANIDGYLYYLPAYRGAYADIPAANEVKSQGQRIAIHAGDQVVTIPGLGKEECTLYLYEMSYAQRFSNGAQLDIAAYTGGDNPPDPVTPTPGDLNQDGKIDMTDLSWILDALTAGRSVDQTMGDLNGDYVVDMTDAAILMDQITAAL</sequence>
<feature type="domain" description="Dockerin" evidence="2">
    <location>
        <begin position="1172"/>
        <end position="1232"/>
    </location>
</feature>
<evidence type="ECO:0000313" key="4">
    <source>
        <dbReference type="Proteomes" id="UP000095492"/>
    </source>
</evidence>
<dbReference type="GO" id="GO:0004553">
    <property type="term" value="F:hydrolase activity, hydrolyzing O-glycosyl compounds"/>
    <property type="evidence" value="ECO:0007669"/>
    <property type="project" value="InterPro"/>
</dbReference>
<dbReference type="InterPro" id="IPR036439">
    <property type="entry name" value="Dockerin_dom_sf"/>
</dbReference>
<dbReference type="Proteomes" id="UP000095492">
    <property type="component" value="Unassembled WGS sequence"/>
</dbReference>
<dbReference type="CDD" id="cd14256">
    <property type="entry name" value="Dockerin_I"/>
    <property type="match status" value="1"/>
</dbReference>
<dbReference type="InterPro" id="IPR008964">
    <property type="entry name" value="Invasin/intimin_cell_adhesion"/>
</dbReference>
<keyword evidence="1" id="KW-0732">Signal</keyword>
<dbReference type="SUPFAM" id="SSF49373">
    <property type="entry name" value="Invasin/intimin cell-adhesion fragments"/>
    <property type="match status" value="1"/>
</dbReference>
<accession>A0A173TNT9</accession>
<dbReference type="RefSeq" id="WP_055290259.1">
    <property type="nucleotide sequence ID" value="NZ_CAXUGT010000008.1"/>
</dbReference>
<feature type="signal peptide" evidence="1">
    <location>
        <begin position="1"/>
        <end position="32"/>
    </location>
</feature>
<dbReference type="PANTHER" id="PTHR34512:SF30">
    <property type="entry name" value="OUTER MEMBRANE PROTEIN ASSEMBLY FACTOR BAMB"/>
    <property type="match status" value="1"/>
</dbReference>
<dbReference type="Gene3D" id="2.60.40.1080">
    <property type="match status" value="1"/>
</dbReference>
<dbReference type="OrthoDB" id="1885452at2"/>
<dbReference type="InterPro" id="IPR016134">
    <property type="entry name" value="Dockerin_dom"/>
</dbReference>
<protein>
    <submittedName>
        <fullName evidence="3">Outer membrane biogenesis protein BamB</fullName>
    </submittedName>
</protein>
<dbReference type="InterPro" id="IPR002105">
    <property type="entry name" value="Dockerin_1_rpt"/>
</dbReference>
<gene>
    <name evidence="3" type="ORF">ERS852448_01620</name>
</gene>
<dbReference type="InterPro" id="IPR018247">
    <property type="entry name" value="EF_Hand_1_Ca_BS"/>
</dbReference>
<dbReference type="Pfam" id="PF02368">
    <property type="entry name" value="Big_2"/>
    <property type="match status" value="1"/>
</dbReference>
<dbReference type="PROSITE" id="PS00018">
    <property type="entry name" value="EF_HAND_1"/>
    <property type="match status" value="1"/>
</dbReference>